<dbReference type="InterPro" id="IPR002740">
    <property type="entry name" value="EVE_domain"/>
</dbReference>
<dbReference type="RefSeq" id="WP_087462065.1">
    <property type="nucleotide sequence ID" value="NZ_CP021425.1"/>
</dbReference>
<dbReference type="Pfam" id="PF01878">
    <property type="entry name" value="EVE"/>
    <property type="match status" value="1"/>
</dbReference>
<dbReference type="SUPFAM" id="SSF88697">
    <property type="entry name" value="PUA domain-like"/>
    <property type="match status" value="1"/>
</dbReference>
<gene>
    <name evidence="2" type="ORF">OLMES_3100</name>
</gene>
<keyword evidence="3" id="KW-1185">Reference proteome</keyword>
<evidence type="ECO:0000259" key="1">
    <source>
        <dbReference type="Pfam" id="PF01878"/>
    </source>
</evidence>
<organism evidence="2 3">
    <name type="scientific">Oleiphilus messinensis</name>
    <dbReference type="NCBI Taxonomy" id="141451"/>
    <lineage>
        <taxon>Bacteria</taxon>
        <taxon>Pseudomonadati</taxon>
        <taxon>Pseudomonadota</taxon>
        <taxon>Gammaproteobacteria</taxon>
        <taxon>Oceanospirillales</taxon>
        <taxon>Oleiphilaceae</taxon>
        <taxon>Oleiphilus</taxon>
    </lineage>
</organism>
<feature type="domain" description="EVE" evidence="1">
    <location>
        <begin position="2"/>
        <end position="148"/>
    </location>
</feature>
<dbReference type="AlphaFoldDB" id="A0A1Y0ICN6"/>
<accession>A0A1Y0ICN6</accession>
<dbReference type="Gene3D" id="3.10.590.10">
    <property type="entry name" value="ph1033 like domains"/>
    <property type="match status" value="1"/>
</dbReference>
<dbReference type="KEGG" id="ome:OLMES_3100"/>
<dbReference type="OrthoDB" id="9791347at2"/>
<dbReference type="EMBL" id="CP021425">
    <property type="protein sequence ID" value="ARU57143.1"/>
    <property type="molecule type" value="Genomic_DNA"/>
</dbReference>
<dbReference type="PANTHER" id="PTHR14087">
    <property type="entry name" value="THYMOCYTE NUCLEAR PROTEIN 1"/>
    <property type="match status" value="1"/>
</dbReference>
<protein>
    <recommendedName>
        <fullName evidence="1">EVE domain-containing protein</fullName>
    </recommendedName>
</protein>
<evidence type="ECO:0000313" key="2">
    <source>
        <dbReference type="EMBL" id="ARU57143.1"/>
    </source>
</evidence>
<dbReference type="Proteomes" id="UP000196027">
    <property type="component" value="Chromosome"/>
</dbReference>
<dbReference type="InterPro" id="IPR047197">
    <property type="entry name" value="THYN1-like_EVE"/>
</dbReference>
<dbReference type="CDD" id="cd21133">
    <property type="entry name" value="EVE"/>
    <property type="match status" value="1"/>
</dbReference>
<dbReference type="InterPro" id="IPR052181">
    <property type="entry name" value="5hmC_binding"/>
</dbReference>
<dbReference type="InterPro" id="IPR015947">
    <property type="entry name" value="PUA-like_sf"/>
</dbReference>
<dbReference type="PANTHER" id="PTHR14087:SF7">
    <property type="entry name" value="THYMOCYTE NUCLEAR PROTEIN 1"/>
    <property type="match status" value="1"/>
</dbReference>
<reference evidence="2 3" key="1">
    <citation type="submission" date="2017-05" db="EMBL/GenBank/DDBJ databases">
        <title>Genomic insights into alkan degradation activity of Oleiphilus messinensis.</title>
        <authorList>
            <person name="Kozyavkin S.A."/>
            <person name="Slesarev A.I."/>
            <person name="Golyshin P.N."/>
            <person name="Korzhenkov A."/>
            <person name="Golyshina O.N."/>
            <person name="Toshchakov S.V."/>
        </authorList>
    </citation>
    <scope>NUCLEOTIDE SEQUENCE [LARGE SCALE GENOMIC DNA]</scope>
    <source>
        <strain evidence="2 3">ME102</strain>
    </source>
</reference>
<name>A0A1Y0ICN6_9GAMM</name>
<evidence type="ECO:0000313" key="3">
    <source>
        <dbReference type="Proteomes" id="UP000196027"/>
    </source>
</evidence>
<sequence length="151" mass="17150">MNYWIMKSEPDVFGIDDLLKQPDKTACWDGVRNFQARNFIRDEMQSGQQAFFYHSSCKTPGVAGIVEICSAAYPDPTSLDSEHENFDPKSVTTPRWFAVDVRFVSKFKRIITLPELKSLSAFADSPLTRRGNRLSILPLTDEQWSAVIAVE</sequence>
<proteinExistence type="predicted"/>